<name>A0A2U1TS29_9GAMM</name>
<protein>
    <submittedName>
        <fullName evidence="1">Uncharacterized protein</fullName>
    </submittedName>
</protein>
<evidence type="ECO:0000313" key="1">
    <source>
        <dbReference type="EMBL" id="PWC12172.1"/>
    </source>
</evidence>
<accession>A0A2U1TS29</accession>
<dbReference type="AlphaFoldDB" id="A0A2U1TS29"/>
<dbReference type="EMBL" id="QDKH01000024">
    <property type="protein sequence ID" value="PWC12172.1"/>
    <property type="molecule type" value="Genomic_DNA"/>
</dbReference>
<keyword evidence="2" id="KW-1185">Reference proteome</keyword>
<evidence type="ECO:0000313" key="2">
    <source>
        <dbReference type="Proteomes" id="UP000296159"/>
    </source>
</evidence>
<dbReference type="Proteomes" id="UP000296159">
    <property type="component" value="Unassembled WGS sequence"/>
</dbReference>
<comment type="caution">
    <text evidence="1">The sequence shown here is derived from an EMBL/GenBank/DDBJ whole genome shotgun (WGS) entry which is preliminary data.</text>
</comment>
<sequence length="65" mass="7563">MRWLCYSALPWASPLRDRCEQRSNLLQADLSLTPVTYLSKLLGIRSVAAFLQLEIYWVYTITVID</sequence>
<gene>
    <name evidence="1" type="ORF">DDT56_18190</name>
</gene>
<organism evidence="1 2">
    <name type="scientific">Brenneria corticis</name>
    <dbReference type="NCBI Taxonomy" id="2173106"/>
    <lineage>
        <taxon>Bacteria</taxon>
        <taxon>Pseudomonadati</taxon>
        <taxon>Pseudomonadota</taxon>
        <taxon>Gammaproteobacteria</taxon>
        <taxon>Enterobacterales</taxon>
        <taxon>Pectobacteriaceae</taxon>
        <taxon>Brenneria</taxon>
    </lineage>
</organism>
<proteinExistence type="predicted"/>
<reference evidence="1 2" key="1">
    <citation type="submission" date="2018-04" db="EMBL/GenBank/DDBJ databases">
        <title>Brenneria corticis sp.nov.</title>
        <authorList>
            <person name="Li Y."/>
        </authorList>
    </citation>
    <scope>NUCLEOTIDE SEQUENCE [LARGE SCALE GENOMIC DNA]</scope>
    <source>
        <strain evidence="1 2">CFCC 11842</strain>
    </source>
</reference>